<gene>
    <name evidence="9" type="primary">LOC34621496</name>
</gene>
<dbReference type="PROSITE" id="PS00534">
    <property type="entry name" value="FERROCHELATASE"/>
    <property type="match status" value="1"/>
</dbReference>
<dbReference type="AlphaFoldDB" id="A0A6P6RYP6"/>
<keyword evidence="7" id="KW-0999">Mitochondrion inner membrane</keyword>
<comment type="function">
    <text evidence="7">Catalyzes the ferrous insertion into protoporphyrin IX.</text>
</comment>
<dbReference type="Pfam" id="PF00762">
    <property type="entry name" value="Ferrochelatase"/>
    <property type="match status" value="1"/>
</dbReference>
<keyword evidence="8" id="KW-1185">Reference proteome</keyword>
<dbReference type="InterPro" id="IPR033644">
    <property type="entry name" value="Ferrochelatase_C"/>
</dbReference>
<evidence type="ECO:0000256" key="3">
    <source>
        <dbReference type="ARBA" id="ARBA00023004"/>
    </source>
</evidence>
<proteinExistence type="inferred from homology"/>
<dbReference type="OrthoDB" id="1323at2759"/>
<keyword evidence="7" id="KW-0496">Mitochondrion</keyword>
<evidence type="ECO:0000313" key="8">
    <source>
        <dbReference type="Proteomes" id="UP000515125"/>
    </source>
</evidence>
<dbReference type="RefSeq" id="XP_026192235.1">
    <property type="nucleotide sequence ID" value="XM_026336450.1"/>
</dbReference>
<dbReference type="EC" id="4.98.1.1" evidence="7"/>
<dbReference type="GO" id="GO:0004325">
    <property type="term" value="F:ferrochelatase activity"/>
    <property type="evidence" value="ECO:0007669"/>
    <property type="project" value="UniProtKB-UniRule"/>
</dbReference>
<comment type="similarity">
    <text evidence="2 7">Belongs to the ferrochelatase family.</text>
</comment>
<protein>
    <recommendedName>
        <fullName evidence="7">Ferrochelatase</fullName>
        <ecNumber evidence="7">4.98.1.1</ecNumber>
    </recommendedName>
</protein>
<organism evidence="8 9">
    <name type="scientific">Cyclospora cayetanensis</name>
    <dbReference type="NCBI Taxonomy" id="88456"/>
    <lineage>
        <taxon>Eukaryota</taxon>
        <taxon>Sar</taxon>
        <taxon>Alveolata</taxon>
        <taxon>Apicomplexa</taxon>
        <taxon>Conoidasida</taxon>
        <taxon>Coccidia</taxon>
        <taxon>Eucoccidiorida</taxon>
        <taxon>Eimeriorina</taxon>
        <taxon>Eimeriidae</taxon>
        <taxon>Cyclospora</taxon>
    </lineage>
</organism>
<dbReference type="NCBIfam" id="TIGR00109">
    <property type="entry name" value="hemH"/>
    <property type="match status" value="1"/>
</dbReference>
<dbReference type="CDD" id="cd00419">
    <property type="entry name" value="Ferrochelatase_C"/>
    <property type="match status" value="1"/>
</dbReference>
<comment type="pathway">
    <text evidence="1 7">Porphyrin-containing compound metabolism; protoheme biosynthesis; protoheme from protoporphyrin-IX: step 1/1.</text>
</comment>
<dbReference type="SUPFAM" id="SSF53800">
    <property type="entry name" value="Chelatase"/>
    <property type="match status" value="1"/>
</dbReference>
<evidence type="ECO:0000256" key="4">
    <source>
        <dbReference type="ARBA" id="ARBA00023133"/>
    </source>
</evidence>
<evidence type="ECO:0000256" key="5">
    <source>
        <dbReference type="ARBA" id="ARBA00023239"/>
    </source>
</evidence>
<evidence type="ECO:0000256" key="6">
    <source>
        <dbReference type="ARBA" id="ARBA00023244"/>
    </source>
</evidence>
<dbReference type="InterPro" id="IPR019772">
    <property type="entry name" value="Ferrochelatase_AS"/>
</dbReference>
<reference evidence="9" key="1">
    <citation type="submission" date="2025-08" db="UniProtKB">
        <authorList>
            <consortium name="RefSeq"/>
        </authorList>
    </citation>
    <scope>IDENTIFICATION</scope>
</reference>
<keyword evidence="4 7" id="KW-0350">Heme biosynthesis</keyword>
<dbReference type="UniPathway" id="UPA00252">
    <property type="reaction ID" value="UER00325"/>
</dbReference>
<dbReference type="GO" id="GO:0006783">
    <property type="term" value="P:heme biosynthetic process"/>
    <property type="evidence" value="ECO:0007669"/>
    <property type="project" value="UniProtKB-UniRule"/>
</dbReference>
<dbReference type="InterPro" id="IPR001015">
    <property type="entry name" value="Ferrochelatase"/>
</dbReference>
<comment type="catalytic activity">
    <reaction evidence="7">
        <text>heme b + 2 H(+) = protoporphyrin IX + Fe(2+)</text>
        <dbReference type="Rhea" id="RHEA:22584"/>
        <dbReference type="ChEBI" id="CHEBI:15378"/>
        <dbReference type="ChEBI" id="CHEBI:29033"/>
        <dbReference type="ChEBI" id="CHEBI:57306"/>
        <dbReference type="ChEBI" id="CHEBI:60344"/>
        <dbReference type="EC" id="4.98.1.1"/>
    </reaction>
</comment>
<sequence>MRLTRLAGMLSTKARAVFASCIHSPSSCDSTIICRAGCSSKSSFGGERRCSSSAAARAAADTWRGTHNQKQHHKQRQEQLQKINNKEQQLLSPSAANWQQLWHHSNSHAPKFSEARCNSSRDCNNSSRSTNVVHVVLLNLGSPAEPTYTALWMYLRRTSAARYSKIWLSQEAVKEQLAPAAAALQERQQQHREQEQSLLQRQLQGVLQGGSASPLLVHHLSLAARLQKQLDLQQQQGIPRFEVAACMRYGSPDVASVLQQLRQQHQQLKLLLLPLYPQSTASCTASAFDEVFSELKRWRVMPDLRMVAGYSKHERYIDAIAALVKKFWEQNGRGDHLLFSYHSIPLDMSRSAGDPYACLCFQTSRLVAEKLDLQPEEYEVAMQSRTGCSAWAEPYLIPALEALAKAGCLQVDVVLPGFAADCLETLEEIQQEAAAHFKAVTDGRGELRVVPCLNDSDEAVNLIESLVLENTQQWWRQPA</sequence>
<evidence type="ECO:0000256" key="7">
    <source>
        <dbReference type="RuleBase" id="RU000607"/>
    </source>
</evidence>
<dbReference type="GO" id="GO:0005743">
    <property type="term" value="C:mitochondrial inner membrane"/>
    <property type="evidence" value="ECO:0007669"/>
    <property type="project" value="UniProtKB-SubCell"/>
</dbReference>
<name>A0A6P6RYP6_9EIME</name>
<evidence type="ECO:0000256" key="1">
    <source>
        <dbReference type="ARBA" id="ARBA00004943"/>
    </source>
</evidence>
<keyword evidence="7" id="KW-0472">Membrane</keyword>
<evidence type="ECO:0000256" key="2">
    <source>
        <dbReference type="ARBA" id="ARBA00007718"/>
    </source>
</evidence>
<evidence type="ECO:0000313" key="9">
    <source>
        <dbReference type="RefSeq" id="XP_026192235.1"/>
    </source>
</evidence>
<keyword evidence="6 7" id="KW-0627">Porphyrin biosynthesis</keyword>
<dbReference type="PANTHER" id="PTHR11108:SF1">
    <property type="entry name" value="FERROCHELATASE, MITOCHONDRIAL"/>
    <property type="match status" value="1"/>
</dbReference>
<keyword evidence="5 7" id="KW-0456">Lyase</keyword>
<dbReference type="Proteomes" id="UP000515125">
    <property type="component" value="Unplaced"/>
</dbReference>
<dbReference type="PANTHER" id="PTHR11108">
    <property type="entry name" value="FERROCHELATASE"/>
    <property type="match status" value="1"/>
</dbReference>
<comment type="subcellular location">
    <subcellularLocation>
        <location evidence="7">Mitochondrion inner membrane</location>
    </subcellularLocation>
</comment>
<dbReference type="GeneID" id="34621496"/>
<accession>A0A6P6RYP6</accession>
<keyword evidence="3 7" id="KW-0408">Iron</keyword>
<dbReference type="Gene3D" id="3.40.50.1400">
    <property type="match status" value="2"/>
</dbReference>